<organism evidence="3 4">
    <name type="scientific">Sphagnum jensenii</name>
    <dbReference type="NCBI Taxonomy" id="128206"/>
    <lineage>
        <taxon>Eukaryota</taxon>
        <taxon>Viridiplantae</taxon>
        <taxon>Streptophyta</taxon>
        <taxon>Embryophyta</taxon>
        <taxon>Bryophyta</taxon>
        <taxon>Sphagnophytina</taxon>
        <taxon>Sphagnopsida</taxon>
        <taxon>Sphagnales</taxon>
        <taxon>Sphagnaceae</taxon>
        <taxon>Sphagnum</taxon>
    </lineage>
</organism>
<name>A0ABP0ZYU2_9BRYO</name>
<dbReference type="InterPro" id="IPR012308">
    <property type="entry name" value="DNA_ligase_ATP-dep_N"/>
</dbReference>
<dbReference type="EMBL" id="CAXHBF010000267">
    <property type="protein sequence ID" value="CAK9855719.1"/>
    <property type="molecule type" value="Genomic_DNA"/>
</dbReference>
<gene>
    <name evidence="3" type="ORF">CSSPJE1EN2_LOCUS25651</name>
</gene>
<feature type="domain" description="DNA ligase ATP-dependent N-terminal" evidence="2">
    <location>
        <begin position="6"/>
        <end position="64"/>
    </location>
</feature>
<dbReference type="Pfam" id="PF04675">
    <property type="entry name" value="DNA_ligase_A_N"/>
    <property type="match status" value="1"/>
</dbReference>
<keyword evidence="4" id="KW-1185">Reference proteome</keyword>
<dbReference type="InterPro" id="IPR036599">
    <property type="entry name" value="DNA_ligase_N_sf"/>
</dbReference>
<evidence type="ECO:0000313" key="3">
    <source>
        <dbReference type="EMBL" id="CAK9855719.1"/>
    </source>
</evidence>
<evidence type="ECO:0000256" key="1">
    <source>
        <dbReference type="ARBA" id="ARBA00022598"/>
    </source>
</evidence>
<dbReference type="InterPro" id="IPR029710">
    <property type="entry name" value="LIG4"/>
</dbReference>
<evidence type="ECO:0000313" key="4">
    <source>
        <dbReference type="Proteomes" id="UP001497522"/>
    </source>
</evidence>
<reference evidence="3" key="1">
    <citation type="submission" date="2024-03" db="EMBL/GenBank/DDBJ databases">
        <authorList>
            <consortium name="ELIXIR-Norway"/>
            <consortium name="Elixir Norway"/>
        </authorList>
    </citation>
    <scope>NUCLEOTIDE SEQUENCE</scope>
</reference>
<sequence>MQVLYRRQKTTSGGLKIKDVNSYLDRLAAAEDSKEKIAKLAELINKTNMQEMRWIIMIILKGHRSWEGSLTTTGIKGWKCGGSLEEGGLAPSFVVLPLF</sequence>
<protein>
    <recommendedName>
        <fullName evidence="2">DNA ligase ATP-dependent N-terminal domain-containing protein</fullName>
    </recommendedName>
</protein>
<proteinExistence type="predicted"/>
<dbReference type="PANTHER" id="PTHR45997:SF1">
    <property type="entry name" value="DNA LIGASE 4"/>
    <property type="match status" value="1"/>
</dbReference>
<evidence type="ECO:0000259" key="2">
    <source>
        <dbReference type="Pfam" id="PF04675"/>
    </source>
</evidence>
<dbReference type="PANTHER" id="PTHR45997">
    <property type="entry name" value="DNA LIGASE 4"/>
    <property type="match status" value="1"/>
</dbReference>
<comment type="caution">
    <text evidence="3">The sequence shown here is derived from an EMBL/GenBank/DDBJ whole genome shotgun (WGS) entry which is preliminary data.</text>
</comment>
<accession>A0ABP0ZYU2</accession>
<dbReference type="Proteomes" id="UP001497522">
    <property type="component" value="Unassembled WGS sequence"/>
</dbReference>
<keyword evidence="1" id="KW-0436">Ligase</keyword>
<dbReference type="Gene3D" id="1.10.3260.10">
    <property type="entry name" value="DNA ligase, ATP-dependent, N-terminal domain"/>
    <property type="match status" value="1"/>
</dbReference>